<organism evidence="8 9">
    <name type="scientific">Sphagnum troendelagicum</name>
    <dbReference type="NCBI Taxonomy" id="128251"/>
    <lineage>
        <taxon>Eukaryota</taxon>
        <taxon>Viridiplantae</taxon>
        <taxon>Streptophyta</taxon>
        <taxon>Embryophyta</taxon>
        <taxon>Bryophyta</taxon>
        <taxon>Sphagnophytina</taxon>
        <taxon>Sphagnopsida</taxon>
        <taxon>Sphagnales</taxon>
        <taxon>Sphagnaceae</taxon>
        <taxon>Sphagnum</taxon>
    </lineage>
</organism>
<feature type="region of interest" description="Disordered" evidence="7">
    <location>
        <begin position="66"/>
        <end position="129"/>
    </location>
</feature>
<evidence type="ECO:0000256" key="6">
    <source>
        <dbReference type="RuleBase" id="RU363053"/>
    </source>
</evidence>
<name>A0ABP0TQU7_9BRYO</name>
<dbReference type="InterPro" id="IPR007248">
    <property type="entry name" value="Mpv17_PMP22"/>
</dbReference>
<dbReference type="Proteomes" id="UP001497512">
    <property type="component" value="Chromosome 13"/>
</dbReference>
<evidence type="ECO:0000256" key="1">
    <source>
        <dbReference type="ARBA" id="ARBA00004141"/>
    </source>
</evidence>
<feature type="transmembrane region" description="Helical" evidence="6">
    <location>
        <begin position="220"/>
        <end position="241"/>
    </location>
</feature>
<comment type="subcellular location">
    <subcellularLocation>
        <location evidence="1">Membrane</location>
        <topology evidence="1">Multi-pass membrane protein</topology>
    </subcellularLocation>
</comment>
<feature type="compositionally biased region" description="Gly residues" evidence="7">
    <location>
        <begin position="94"/>
        <end position="110"/>
    </location>
</feature>
<evidence type="ECO:0000256" key="7">
    <source>
        <dbReference type="SAM" id="MobiDB-lite"/>
    </source>
</evidence>
<protein>
    <submittedName>
        <fullName evidence="8">Uncharacterized protein</fullName>
    </submittedName>
</protein>
<evidence type="ECO:0000256" key="5">
    <source>
        <dbReference type="ARBA" id="ARBA00023136"/>
    </source>
</evidence>
<feature type="transmembrane region" description="Helical" evidence="6">
    <location>
        <begin position="182"/>
        <end position="200"/>
    </location>
</feature>
<comment type="similarity">
    <text evidence="2 6">Belongs to the peroxisomal membrane protein PXMP2/4 family.</text>
</comment>
<accession>A0ABP0TQU7</accession>
<evidence type="ECO:0000313" key="9">
    <source>
        <dbReference type="Proteomes" id="UP001497512"/>
    </source>
</evidence>
<dbReference type="PANTHER" id="PTHR11266">
    <property type="entry name" value="PEROXISOMAL MEMBRANE PROTEIN 2, PXMP2 MPV17"/>
    <property type="match status" value="1"/>
</dbReference>
<keyword evidence="9" id="KW-1185">Reference proteome</keyword>
<dbReference type="PANTHER" id="PTHR11266:SF80">
    <property type="entry name" value="PEROXISOMAL MEMBRANE PROTEIN 2"/>
    <property type="match status" value="1"/>
</dbReference>
<proteinExistence type="inferred from homology"/>
<evidence type="ECO:0000313" key="8">
    <source>
        <dbReference type="EMBL" id="CAK9202734.1"/>
    </source>
</evidence>
<sequence length="327" mass="35398">MEPMNVATKRGGGVGVVQSAFRGALLPYRPRFWCSTRLEAIGGTRAELSGASSRYGALIISQKQQQPPAIRHVVDSSSRKRKELTTRNLASATGGNGGGVAGGNDGNRGGGGDDDWSSSNSGDGDDKLPQQSTGLLAWYVSMTERYPVRTKAITAAILNFLGDLFCQLVIEKNGELDVKRTAVITFLGLVLVGPTLHIWYLTLSKVVTAVGVKGTVIRLLLDQLVFSPAFIAVFFSSLLTLENRTSDIIPKLQQDWKPAVIANWKLWVPFQFINFLAVPQPLQVAFANIVALAWNIYLSFASHTEVYTAAQTSPVEIEMSAPGDQKD</sequence>
<keyword evidence="4 6" id="KW-1133">Transmembrane helix</keyword>
<reference evidence="8" key="1">
    <citation type="submission" date="2024-02" db="EMBL/GenBank/DDBJ databases">
        <authorList>
            <consortium name="ELIXIR-Norway"/>
            <consortium name="Elixir Norway"/>
        </authorList>
    </citation>
    <scope>NUCLEOTIDE SEQUENCE</scope>
</reference>
<evidence type="ECO:0000256" key="2">
    <source>
        <dbReference type="ARBA" id="ARBA00006824"/>
    </source>
</evidence>
<evidence type="ECO:0000256" key="4">
    <source>
        <dbReference type="ARBA" id="ARBA00022989"/>
    </source>
</evidence>
<gene>
    <name evidence="8" type="ORF">CSSPTR1EN2_LOCUS6555</name>
</gene>
<keyword evidence="3 6" id="KW-0812">Transmembrane</keyword>
<keyword evidence="5 6" id="KW-0472">Membrane</keyword>
<dbReference type="Pfam" id="PF04117">
    <property type="entry name" value="Mpv17_PMP22"/>
    <property type="match status" value="1"/>
</dbReference>
<evidence type="ECO:0000256" key="3">
    <source>
        <dbReference type="ARBA" id="ARBA00022692"/>
    </source>
</evidence>
<dbReference type="EMBL" id="OZ019905">
    <property type="protein sequence ID" value="CAK9202734.1"/>
    <property type="molecule type" value="Genomic_DNA"/>
</dbReference>